<dbReference type="PROSITE" id="PS51257">
    <property type="entry name" value="PROKAR_LIPOPROTEIN"/>
    <property type="match status" value="1"/>
</dbReference>
<feature type="transmembrane region" description="Helical" evidence="1">
    <location>
        <begin position="45"/>
        <end position="62"/>
    </location>
</feature>
<evidence type="ECO:0000313" key="2">
    <source>
        <dbReference type="EMBL" id="SIT12168.1"/>
    </source>
</evidence>
<keyword evidence="1" id="KW-1133">Transmembrane helix</keyword>
<feature type="transmembrane region" description="Helical" evidence="1">
    <location>
        <begin position="7"/>
        <end position="25"/>
    </location>
</feature>
<feature type="transmembrane region" description="Helical" evidence="1">
    <location>
        <begin position="96"/>
        <end position="114"/>
    </location>
</feature>
<dbReference type="Proteomes" id="UP000185639">
    <property type="component" value="Unassembled WGS sequence"/>
</dbReference>
<proteinExistence type="predicted"/>
<feature type="transmembrane region" description="Helical" evidence="1">
    <location>
        <begin position="69"/>
        <end position="90"/>
    </location>
</feature>
<reference evidence="3" key="1">
    <citation type="submission" date="2017-01" db="EMBL/GenBank/DDBJ databases">
        <authorList>
            <person name="Varghese N."/>
            <person name="Submissions S."/>
        </authorList>
    </citation>
    <scope>NUCLEOTIDE SEQUENCE [LARGE SCALE GENOMIC DNA]</scope>
    <source>
        <strain evidence="3">DSM 24913</strain>
    </source>
</reference>
<keyword evidence="1" id="KW-0812">Transmembrane</keyword>
<dbReference type="STRING" id="484498.SAMN05421686_110123"/>
<protein>
    <recommendedName>
        <fullName evidence="4">DoxX-like family protein</fullName>
    </recommendedName>
</protein>
<accession>A0A1N7PNL1</accession>
<evidence type="ECO:0000313" key="3">
    <source>
        <dbReference type="Proteomes" id="UP000185639"/>
    </source>
</evidence>
<sequence>MKTENIIVYLWMCGFIGSACIQLIFPEPFASYSTWDYNSGWQSELAIWNIGIISVLVALIRVGVTLSPVLPGLAFMSFLFGMNHLVALVGNPGACSDWAGVIANFAITGIYLIWRMSSYVPQRK</sequence>
<evidence type="ECO:0000256" key="1">
    <source>
        <dbReference type="SAM" id="Phobius"/>
    </source>
</evidence>
<name>A0A1N7PNL1_9GAMM</name>
<dbReference type="AlphaFoldDB" id="A0A1N7PNL1"/>
<keyword evidence="1" id="KW-0472">Membrane</keyword>
<gene>
    <name evidence="2" type="ORF">SAMN05421686_110123</name>
</gene>
<organism evidence="2 3">
    <name type="scientific">Thalassolituus maritimus</name>
    <dbReference type="NCBI Taxonomy" id="484498"/>
    <lineage>
        <taxon>Bacteria</taxon>
        <taxon>Pseudomonadati</taxon>
        <taxon>Pseudomonadota</taxon>
        <taxon>Gammaproteobacteria</taxon>
        <taxon>Oceanospirillales</taxon>
        <taxon>Oceanospirillaceae</taxon>
        <taxon>Thalassolituus</taxon>
    </lineage>
</organism>
<dbReference type="EMBL" id="FTOH01000010">
    <property type="protein sequence ID" value="SIT12168.1"/>
    <property type="molecule type" value="Genomic_DNA"/>
</dbReference>
<keyword evidence="3" id="KW-1185">Reference proteome</keyword>
<evidence type="ECO:0008006" key="4">
    <source>
        <dbReference type="Google" id="ProtNLM"/>
    </source>
</evidence>